<dbReference type="SUPFAM" id="SSF103473">
    <property type="entry name" value="MFS general substrate transporter"/>
    <property type="match status" value="1"/>
</dbReference>
<dbReference type="AlphaFoldDB" id="A0A4S8MCA3"/>
<feature type="transmembrane region" description="Helical" evidence="6">
    <location>
        <begin position="411"/>
        <end position="429"/>
    </location>
</feature>
<feature type="domain" description="Major facilitator superfamily (MFS) profile" evidence="7">
    <location>
        <begin position="17"/>
        <end position="433"/>
    </location>
</feature>
<dbReference type="InterPro" id="IPR020846">
    <property type="entry name" value="MFS_dom"/>
</dbReference>
<feature type="transmembrane region" description="Helical" evidence="6">
    <location>
        <begin position="334"/>
        <end position="360"/>
    </location>
</feature>
<keyword evidence="9" id="KW-1185">Reference proteome</keyword>
<dbReference type="Proteomes" id="UP000297245">
    <property type="component" value="Unassembled WGS sequence"/>
</dbReference>
<feature type="transmembrane region" description="Helical" evidence="6">
    <location>
        <begin position="154"/>
        <end position="182"/>
    </location>
</feature>
<organism evidence="8 9">
    <name type="scientific">Dendrothele bispora (strain CBS 962.96)</name>
    <dbReference type="NCBI Taxonomy" id="1314807"/>
    <lineage>
        <taxon>Eukaryota</taxon>
        <taxon>Fungi</taxon>
        <taxon>Dikarya</taxon>
        <taxon>Basidiomycota</taxon>
        <taxon>Agaricomycotina</taxon>
        <taxon>Agaricomycetes</taxon>
        <taxon>Agaricomycetidae</taxon>
        <taxon>Agaricales</taxon>
        <taxon>Agaricales incertae sedis</taxon>
        <taxon>Dendrothele</taxon>
    </lineage>
</organism>
<feature type="transmembrane region" description="Helical" evidence="6">
    <location>
        <begin position="236"/>
        <end position="258"/>
    </location>
</feature>
<dbReference type="InterPro" id="IPR005828">
    <property type="entry name" value="MFS_sugar_transport-like"/>
</dbReference>
<protein>
    <submittedName>
        <fullName evidence="8">MFS Git1p-related glycerophosphoinositol and glycerophosphocholine permease</fullName>
    </submittedName>
</protein>
<keyword evidence="4 6" id="KW-1133">Transmembrane helix</keyword>
<comment type="subcellular location">
    <subcellularLocation>
        <location evidence="1">Membrane</location>
        <topology evidence="1">Multi-pass membrane protein</topology>
    </subcellularLocation>
</comment>
<evidence type="ECO:0000256" key="3">
    <source>
        <dbReference type="ARBA" id="ARBA00022692"/>
    </source>
</evidence>
<feature type="transmembrane region" description="Helical" evidence="6">
    <location>
        <begin position="55"/>
        <end position="75"/>
    </location>
</feature>
<evidence type="ECO:0000256" key="4">
    <source>
        <dbReference type="ARBA" id="ARBA00022989"/>
    </source>
</evidence>
<feature type="transmembrane region" description="Helical" evidence="6">
    <location>
        <begin position="278"/>
        <end position="300"/>
    </location>
</feature>
<dbReference type="PROSITE" id="PS50850">
    <property type="entry name" value="MFS"/>
    <property type="match status" value="1"/>
</dbReference>
<reference evidence="8 9" key="1">
    <citation type="journal article" date="2019" name="Nat. Ecol. Evol.">
        <title>Megaphylogeny resolves global patterns of mushroom evolution.</title>
        <authorList>
            <person name="Varga T."/>
            <person name="Krizsan K."/>
            <person name="Foldi C."/>
            <person name="Dima B."/>
            <person name="Sanchez-Garcia M."/>
            <person name="Sanchez-Ramirez S."/>
            <person name="Szollosi G.J."/>
            <person name="Szarkandi J.G."/>
            <person name="Papp V."/>
            <person name="Albert L."/>
            <person name="Andreopoulos W."/>
            <person name="Angelini C."/>
            <person name="Antonin V."/>
            <person name="Barry K.W."/>
            <person name="Bougher N.L."/>
            <person name="Buchanan P."/>
            <person name="Buyck B."/>
            <person name="Bense V."/>
            <person name="Catcheside P."/>
            <person name="Chovatia M."/>
            <person name="Cooper J."/>
            <person name="Damon W."/>
            <person name="Desjardin D."/>
            <person name="Finy P."/>
            <person name="Geml J."/>
            <person name="Haridas S."/>
            <person name="Hughes K."/>
            <person name="Justo A."/>
            <person name="Karasinski D."/>
            <person name="Kautmanova I."/>
            <person name="Kiss B."/>
            <person name="Kocsube S."/>
            <person name="Kotiranta H."/>
            <person name="LaButti K.M."/>
            <person name="Lechner B.E."/>
            <person name="Liimatainen K."/>
            <person name="Lipzen A."/>
            <person name="Lukacs Z."/>
            <person name="Mihaltcheva S."/>
            <person name="Morgado L.N."/>
            <person name="Niskanen T."/>
            <person name="Noordeloos M.E."/>
            <person name="Ohm R.A."/>
            <person name="Ortiz-Santana B."/>
            <person name="Ovrebo C."/>
            <person name="Racz N."/>
            <person name="Riley R."/>
            <person name="Savchenko A."/>
            <person name="Shiryaev A."/>
            <person name="Soop K."/>
            <person name="Spirin V."/>
            <person name="Szebenyi C."/>
            <person name="Tomsovsky M."/>
            <person name="Tulloss R.E."/>
            <person name="Uehling J."/>
            <person name="Grigoriev I.V."/>
            <person name="Vagvolgyi C."/>
            <person name="Papp T."/>
            <person name="Martin F.M."/>
            <person name="Miettinen O."/>
            <person name="Hibbett D.S."/>
            <person name="Nagy L.G."/>
        </authorList>
    </citation>
    <scope>NUCLEOTIDE SEQUENCE [LARGE SCALE GENOMIC DNA]</scope>
    <source>
        <strain evidence="8 9">CBS 962.96</strain>
    </source>
</reference>
<feature type="transmembrane region" description="Helical" evidence="6">
    <location>
        <begin position="307"/>
        <end position="328"/>
    </location>
</feature>
<dbReference type="GO" id="GO:0005886">
    <property type="term" value="C:plasma membrane"/>
    <property type="evidence" value="ECO:0007669"/>
    <property type="project" value="TreeGrafter"/>
</dbReference>
<evidence type="ECO:0000313" key="9">
    <source>
        <dbReference type="Proteomes" id="UP000297245"/>
    </source>
</evidence>
<dbReference type="Pfam" id="PF00083">
    <property type="entry name" value="Sugar_tr"/>
    <property type="match status" value="2"/>
</dbReference>
<name>A0A4S8MCA3_DENBC</name>
<proteinExistence type="predicted"/>
<keyword evidence="2" id="KW-0813">Transport</keyword>
<gene>
    <name evidence="8" type="ORF">K435DRAFT_658039</name>
</gene>
<dbReference type="Gene3D" id="1.20.1250.20">
    <property type="entry name" value="MFS general substrate transporter like domains"/>
    <property type="match status" value="1"/>
</dbReference>
<dbReference type="InterPro" id="IPR036259">
    <property type="entry name" value="MFS_trans_sf"/>
</dbReference>
<accession>A0A4S8MCA3</accession>
<keyword evidence="3 6" id="KW-0812">Transmembrane</keyword>
<evidence type="ECO:0000256" key="1">
    <source>
        <dbReference type="ARBA" id="ARBA00004141"/>
    </source>
</evidence>
<dbReference type="EMBL" id="ML179111">
    <property type="protein sequence ID" value="THU99960.1"/>
    <property type="molecule type" value="Genomic_DNA"/>
</dbReference>
<dbReference type="GO" id="GO:0046943">
    <property type="term" value="F:carboxylic acid transmembrane transporter activity"/>
    <property type="evidence" value="ECO:0007669"/>
    <property type="project" value="TreeGrafter"/>
</dbReference>
<evidence type="ECO:0000313" key="8">
    <source>
        <dbReference type="EMBL" id="THU99960.1"/>
    </source>
</evidence>
<evidence type="ECO:0000259" key="7">
    <source>
        <dbReference type="PROSITE" id="PS50850"/>
    </source>
</evidence>
<evidence type="ECO:0000256" key="6">
    <source>
        <dbReference type="SAM" id="Phobius"/>
    </source>
</evidence>
<feature type="transmembrane region" description="Helical" evidence="6">
    <location>
        <begin position="372"/>
        <end position="391"/>
    </location>
</feature>
<dbReference type="FunFam" id="1.20.1250.20:FF:000140">
    <property type="entry name" value="Putative MFS phospholipid transporter"/>
    <property type="match status" value="1"/>
</dbReference>
<dbReference type="PANTHER" id="PTHR23508:SF10">
    <property type="entry name" value="CARBOXYLIC ACID TRANSPORTER PROTEIN HOMOLOG"/>
    <property type="match status" value="1"/>
</dbReference>
<sequence length="479" mass="51684">MSDQVITTRDRLRSVSLIFACGTALFSDGYANGVISSVLTRLYPDEVVANNYKTIVSSLVFAGTVVGMLTFGWLSDKMGRKFGMMTATGIVAFFSLLSAASQGAHRSVAGTLAMLSACRFLLGIGIGAEYPCGSVSASEQTEQKGISKNAQHRWFALATNSMIDFGFVISAFVPLVLWWIFGDTHLRAIYRLSLGLGFVPAMLVFFWRLNMEEPERFRKDSMKNARIPYGLVLRRYGARLGAIGVTWFLYDFIVYPFGIFSTTILDSVTGGSERLSVIFGWNVVINLFYIPGTVGGAFIVDYLGPKWTMVVGLLSQAIIGFIMSGAYVPLTNHIAGFAVVYGIFLSLGELGPGNCLGLLASKTSPTAVRGQFYGTVAAVGKVGAFVGTWAFPAMVDDFGGSDTTKGNTGPFWVASALAVVSALVTIFFIKPLSHDGMEEEDLKFREYLEQNGYDTSQMGLKSEVSSTVGGEGSVEKVPV</sequence>
<evidence type="ECO:0000256" key="2">
    <source>
        <dbReference type="ARBA" id="ARBA00022448"/>
    </source>
</evidence>
<dbReference type="PANTHER" id="PTHR23508">
    <property type="entry name" value="CARBOXYLIC ACID TRANSPORTER PROTEIN HOMOLOG"/>
    <property type="match status" value="1"/>
</dbReference>
<keyword evidence="5 6" id="KW-0472">Membrane</keyword>
<dbReference type="OrthoDB" id="2261376at2759"/>
<feature type="transmembrane region" description="Helical" evidence="6">
    <location>
        <begin position="188"/>
        <end position="209"/>
    </location>
</feature>
<evidence type="ECO:0000256" key="5">
    <source>
        <dbReference type="ARBA" id="ARBA00023136"/>
    </source>
</evidence>